<dbReference type="Pfam" id="PF12833">
    <property type="entry name" value="HTH_18"/>
    <property type="match status" value="1"/>
</dbReference>
<evidence type="ECO:0000256" key="1">
    <source>
        <dbReference type="ARBA" id="ARBA00023015"/>
    </source>
</evidence>
<evidence type="ECO:0000313" key="6">
    <source>
        <dbReference type="Proteomes" id="UP000193061"/>
    </source>
</evidence>
<dbReference type="InterPro" id="IPR020449">
    <property type="entry name" value="Tscrpt_reg_AraC-type_HTH"/>
</dbReference>
<dbReference type="RefSeq" id="WP_085807502.1">
    <property type="nucleotide sequence ID" value="NZ_FWFX01000017.1"/>
</dbReference>
<evidence type="ECO:0000256" key="3">
    <source>
        <dbReference type="ARBA" id="ARBA00023163"/>
    </source>
</evidence>
<organism evidence="5 6">
    <name type="scientific">Roseovarius albus</name>
    <dbReference type="NCBI Taxonomy" id="1247867"/>
    <lineage>
        <taxon>Bacteria</taxon>
        <taxon>Pseudomonadati</taxon>
        <taxon>Pseudomonadota</taxon>
        <taxon>Alphaproteobacteria</taxon>
        <taxon>Rhodobacterales</taxon>
        <taxon>Roseobacteraceae</taxon>
        <taxon>Roseovarius</taxon>
    </lineage>
</organism>
<keyword evidence="2 5" id="KW-0238">DNA-binding</keyword>
<dbReference type="InterPro" id="IPR032687">
    <property type="entry name" value="AraC-type_N"/>
</dbReference>
<dbReference type="PANTHER" id="PTHR47894">
    <property type="entry name" value="HTH-TYPE TRANSCRIPTIONAL REGULATOR GADX"/>
    <property type="match status" value="1"/>
</dbReference>
<dbReference type="EMBL" id="FWFX01000017">
    <property type="protein sequence ID" value="SLN70613.1"/>
    <property type="molecule type" value="Genomic_DNA"/>
</dbReference>
<dbReference type="OrthoDB" id="9805730at2"/>
<dbReference type="SUPFAM" id="SSF46689">
    <property type="entry name" value="Homeodomain-like"/>
    <property type="match status" value="1"/>
</dbReference>
<sequence length="341" mass="38102">MNQRQSNEELILIKASQVWPFMDVVSRLGGNIEDLAERAGLPLDAVLEKKGVIGERSAWRFAGFAAQSLGNEHLGYLVATEHPVHSVGELGGMRVRMAPTIGKLLQFFIEDVTYENNGAKYSLIRHGDHVVFRREIMFPDCIGRWQTEQYIVTILVQIIRLCAENSWQPSWLGLASSAKPLSIPSGWSGIDIKWGNPATEIAMDESLLHRQVSSAIQLLAKHHGREPSRPITSGEIDYIVDRQLWSGGTSIAETAHELGVSSSTLKRRLKRDNRTYSGIVGERRQYWAERLLVETDTPLAQIARTLGYTHLPNFTRAFKARTGLTPSGFRANQRSNSNASD</sequence>
<evidence type="ECO:0000313" key="5">
    <source>
        <dbReference type="EMBL" id="SLN70613.1"/>
    </source>
</evidence>
<feature type="domain" description="HTH araC/xylS-type" evidence="4">
    <location>
        <begin position="234"/>
        <end position="332"/>
    </location>
</feature>
<proteinExistence type="predicted"/>
<dbReference type="Pfam" id="PF12625">
    <property type="entry name" value="Arabinose_bd"/>
    <property type="match status" value="1"/>
</dbReference>
<dbReference type="InterPro" id="IPR018060">
    <property type="entry name" value="HTH_AraC"/>
</dbReference>
<reference evidence="5 6" key="1">
    <citation type="submission" date="2017-03" db="EMBL/GenBank/DDBJ databases">
        <authorList>
            <person name="Afonso C.L."/>
            <person name="Miller P.J."/>
            <person name="Scott M.A."/>
            <person name="Spackman E."/>
            <person name="Goraichik I."/>
            <person name="Dimitrov K.M."/>
            <person name="Suarez D.L."/>
            <person name="Swayne D.E."/>
        </authorList>
    </citation>
    <scope>NUCLEOTIDE SEQUENCE [LARGE SCALE GENOMIC DNA]</scope>
    <source>
        <strain evidence="5 6">CECT 7450</strain>
    </source>
</reference>
<dbReference type="PROSITE" id="PS01124">
    <property type="entry name" value="HTH_ARAC_FAMILY_2"/>
    <property type="match status" value="1"/>
</dbReference>
<dbReference type="PANTHER" id="PTHR47894:SF4">
    <property type="entry name" value="HTH-TYPE TRANSCRIPTIONAL REGULATOR GADX"/>
    <property type="match status" value="1"/>
</dbReference>
<dbReference type="AlphaFoldDB" id="A0A1X7A546"/>
<dbReference type="GO" id="GO:0003700">
    <property type="term" value="F:DNA-binding transcription factor activity"/>
    <property type="evidence" value="ECO:0007669"/>
    <property type="project" value="InterPro"/>
</dbReference>
<dbReference type="GO" id="GO:0005829">
    <property type="term" value="C:cytosol"/>
    <property type="evidence" value="ECO:0007669"/>
    <property type="project" value="TreeGrafter"/>
</dbReference>
<accession>A0A1X7A546</accession>
<dbReference type="InterPro" id="IPR009057">
    <property type="entry name" value="Homeodomain-like_sf"/>
</dbReference>
<keyword evidence="6" id="KW-1185">Reference proteome</keyword>
<dbReference type="Gene3D" id="1.10.10.60">
    <property type="entry name" value="Homeodomain-like"/>
    <property type="match status" value="1"/>
</dbReference>
<dbReference type="SMART" id="SM00342">
    <property type="entry name" value="HTH_ARAC"/>
    <property type="match status" value="1"/>
</dbReference>
<evidence type="ECO:0000256" key="2">
    <source>
        <dbReference type="ARBA" id="ARBA00023125"/>
    </source>
</evidence>
<keyword evidence="3" id="KW-0804">Transcription</keyword>
<keyword evidence="1" id="KW-0805">Transcription regulation</keyword>
<evidence type="ECO:0000259" key="4">
    <source>
        <dbReference type="PROSITE" id="PS01124"/>
    </source>
</evidence>
<protein>
    <submittedName>
        <fullName evidence="5">DNA-binding transcriptional regulator AraC</fullName>
    </submittedName>
</protein>
<dbReference type="Proteomes" id="UP000193061">
    <property type="component" value="Unassembled WGS sequence"/>
</dbReference>
<gene>
    <name evidence="5" type="ORF">ROA7450_03841</name>
</gene>
<dbReference type="GO" id="GO:0000976">
    <property type="term" value="F:transcription cis-regulatory region binding"/>
    <property type="evidence" value="ECO:0007669"/>
    <property type="project" value="TreeGrafter"/>
</dbReference>
<name>A0A1X7A546_9RHOB</name>
<dbReference type="PRINTS" id="PR00032">
    <property type="entry name" value="HTHARAC"/>
</dbReference>